<dbReference type="AlphaFoldDB" id="A0A9P4H007"/>
<reference evidence="1" key="1">
    <citation type="journal article" date="2020" name="Stud. Mycol.">
        <title>101 Dothideomycetes genomes: a test case for predicting lifestyles and emergence of pathogens.</title>
        <authorList>
            <person name="Haridas S."/>
            <person name="Albert R."/>
            <person name="Binder M."/>
            <person name="Bloem J."/>
            <person name="Labutti K."/>
            <person name="Salamov A."/>
            <person name="Andreopoulos B."/>
            <person name="Baker S."/>
            <person name="Barry K."/>
            <person name="Bills G."/>
            <person name="Bluhm B."/>
            <person name="Cannon C."/>
            <person name="Castanera R."/>
            <person name="Culley D."/>
            <person name="Daum C."/>
            <person name="Ezra D."/>
            <person name="Gonzalez J."/>
            <person name="Henrissat B."/>
            <person name="Kuo A."/>
            <person name="Liang C."/>
            <person name="Lipzen A."/>
            <person name="Lutzoni F."/>
            <person name="Magnuson J."/>
            <person name="Mondo S."/>
            <person name="Nolan M."/>
            <person name="Ohm R."/>
            <person name="Pangilinan J."/>
            <person name="Park H.-J."/>
            <person name="Ramirez L."/>
            <person name="Alfaro M."/>
            <person name="Sun H."/>
            <person name="Tritt A."/>
            <person name="Yoshinaga Y."/>
            <person name="Zwiers L.-H."/>
            <person name="Turgeon B."/>
            <person name="Goodwin S."/>
            <person name="Spatafora J."/>
            <person name="Crous P."/>
            <person name="Grigoriev I."/>
        </authorList>
    </citation>
    <scope>NUCLEOTIDE SEQUENCE</scope>
    <source>
        <strain evidence="1">CBS 110217</strain>
    </source>
</reference>
<dbReference type="OrthoDB" id="3794996at2759"/>
<evidence type="ECO:0000313" key="1">
    <source>
        <dbReference type="EMBL" id="KAF2025092.1"/>
    </source>
</evidence>
<sequence length="77" mass="8670">MTTGRQQGTVSQMDQAIYWICRSVEEANEGLSLAHGDYVIRYENVEYAIGKMRWHADSHRPAYDDGGNAHGRCGQLP</sequence>
<accession>A0A9P4H007</accession>
<dbReference type="Proteomes" id="UP000799777">
    <property type="component" value="Unassembled WGS sequence"/>
</dbReference>
<organism evidence="1 2">
    <name type="scientific">Setomelanomma holmii</name>
    <dbReference type="NCBI Taxonomy" id="210430"/>
    <lineage>
        <taxon>Eukaryota</taxon>
        <taxon>Fungi</taxon>
        <taxon>Dikarya</taxon>
        <taxon>Ascomycota</taxon>
        <taxon>Pezizomycotina</taxon>
        <taxon>Dothideomycetes</taxon>
        <taxon>Pleosporomycetidae</taxon>
        <taxon>Pleosporales</taxon>
        <taxon>Pleosporineae</taxon>
        <taxon>Phaeosphaeriaceae</taxon>
        <taxon>Setomelanomma</taxon>
    </lineage>
</organism>
<comment type="caution">
    <text evidence="1">The sequence shown here is derived from an EMBL/GenBank/DDBJ whole genome shotgun (WGS) entry which is preliminary data.</text>
</comment>
<dbReference type="EMBL" id="ML978275">
    <property type="protein sequence ID" value="KAF2025092.1"/>
    <property type="molecule type" value="Genomic_DNA"/>
</dbReference>
<proteinExistence type="predicted"/>
<name>A0A9P4H007_9PLEO</name>
<gene>
    <name evidence="1" type="ORF">EK21DRAFT_117159</name>
</gene>
<protein>
    <submittedName>
        <fullName evidence="1">Uncharacterized protein</fullName>
    </submittedName>
</protein>
<keyword evidence="2" id="KW-1185">Reference proteome</keyword>
<evidence type="ECO:0000313" key="2">
    <source>
        <dbReference type="Proteomes" id="UP000799777"/>
    </source>
</evidence>